<comment type="caution">
    <text evidence="1">The sequence shown here is derived from an EMBL/GenBank/DDBJ whole genome shotgun (WGS) entry which is preliminary data.</text>
</comment>
<sequence>MCDNKFFSKMKTRASIESNGLDILHGYPDFSLIQIHEFSRIML</sequence>
<accession>D3BHI2</accession>
<dbReference type="AlphaFoldDB" id="D3BHI2"/>
<reference evidence="1 2" key="1">
    <citation type="journal article" date="2011" name="Genome Res.">
        <title>Phylogeny-wide analysis of social amoeba genomes highlights ancient origins for complex intercellular communication.</title>
        <authorList>
            <person name="Heidel A.J."/>
            <person name="Lawal H.M."/>
            <person name="Felder M."/>
            <person name="Schilde C."/>
            <person name="Helps N.R."/>
            <person name="Tunggal B."/>
            <person name="Rivero F."/>
            <person name="John U."/>
            <person name="Schleicher M."/>
            <person name="Eichinger L."/>
            <person name="Platzer M."/>
            <person name="Noegel A.A."/>
            <person name="Schaap P."/>
            <person name="Gloeckner G."/>
        </authorList>
    </citation>
    <scope>NUCLEOTIDE SEQUENCE [LARGE SCALE GENOMIC DNA]</scope>
    <source>
        <strain evidence="2">ATCC 26659 / Pp 5 / PN500</strain>
    </source>
</reference>
<protein>
    <submittedName>
        <fullName evidence="1">Uncharacterized protein</fullName>
    </submittedName>
</protein>
<dbReference type="RefSeq" id="XP_020431281.1">
    <property type="nucleotide sequence ID" value="XM_020578817.1"/>
</dbReference>
<dbReference type="InParanoid" id="D3BHI2"/>
<gene>
    <name evidence="1" type="ORF">PPL_07984</name>
</gene>
<dbReference type="Proteomes" id="UP000001396">
    <property type="component" value="Unassembled WGS sequence"/>
</dbReference>
<keyword evidence="2" id="KW-1185">Reference proteome</keyword>
<dbReference type="EMBL" id="ADBJ01000036">
    <property type="protein sequence ID" value="EFA79159.1"/>
    <property type="molecule type" value="Genomic_DNA"/>
</dbReference>
<name>D3BHI2_HETP5</name>
<evidence type="ECO:0000313" key="1">
    <source>
        <dbReference type="EMBL" id="EFA79159.1"/>
    </source>
</evidence>
<dbReference type="GeneID" id="31363464"/>
<proteinExistence type="predicted"/>
<organism evidence="1 2">
    <name type="scientific">Heterostelium pallidum (strain ATCC 26659 / Pp 5 / PN500)</name>
    <name type="common">Cellular slime mold</name>
    <name type="synonym">Polysphondylium pallidum</name>
    <dbReference type="NCBI Taxonomy" id="670386"/>
    <lineage>
        <taxon>Eukaryota</taxon>
        <taxon>Amoebozoa</taxon>
        <taxon>Evosea</taxon>
        <taxon>Eumycetozoa</taxon>
        <taxon>Dictyostelia</taxon>
        <taxon>Acytosteliales</taxon>
        <taxon>Acytosteliaceae</taxon>
        <taxon>Heterostelium</taxon>
    </lineage>
</organism>
<evidence type="ECO:0000313" key="2">
    <source>
        <dbReference type="Proteomes" id="UP000001396"/>
    </source>
</evidence>